<reference evidence="2 3" key="1">
    <citation type="submission" date="2019-02" db="EMBL/GenBank/DDBJ databases">
        <title>Deep-cultivation of Planctomycetes and their phenomic and genomic characterization uncovers novel biology.</title>
        <authorList>
            <person name="Wiegand S."/>
            <person name="Jogler M."/>
            <person name="Boedeker C."/>
            <person name="Pinto D."/>
            <person name="Vollmers J."/>
            <person name="Rivas-Marin E."/>
            <person name="Kohn T."/>
            <person name="Peeters S.H."/>
            <person name="Heuer A."/>
            <person name="Rast P."/>
            <person name="Oberbeckmann S."/>
            <person name="Bunk B."/>
            <person name="Jeske O."/>
            <person name="Meyerdierks A."/>
            <person name="Storesund J.E."/>
            <person name="Kallscheuer N."/>
            <person name="Luecker S."/>
            <person name="Lage O.M."/>
            <person name="Pohl T."/>
            <person name="Merkel B.J."/>
            <person name="Hornburger P."/>
            <person name="Mueller R.-W."/>
            <person name="Bruemmer F."/>
            <person name="Labrenz M."/>
            <person name="Spormann A.M."/>
            <person name="Op den Camp H."/>
            <person name="Overmann J."/>
            <person name="Amann R."/>
            <person name="Jetten M.S.M."/>
            <person name="Mascher T."/>
            <person name="Medema M.H."/>
            <person name="Devos D.P."/>
            <person name="Kaster A.-K."/>
            <person name="Ovreas L."/>
            <person name="Rohde M."/>
            <person name="Galperin M.Y."/>
            <person name="Jogler C."/>
        </authorList>
    </citation>
    <scope>NUCLEOTIDE SEQUENCE [LARGE SCALE GENOMIC DNA]</scope>
    <source>
        <strain evidence="2 3">Mal4</strain>
    </source>
</reference>
<dbReference type="RefSeq" id="WP_145369583.1">
    <property type="nucleotide sequence ID" value="NZ_CP036275.1"/>
</dbReference>
<dbReference type="EMBL" id="CP036275">
    <property type="protein sequence ID" value="QDU38286.1"/>
    <property type="molecule type" value="Genomic_DNA"/>
</dbReference>
<dbReference type="PROSITE" id="PS50983">
    <property type="entry name" value="FE_B12_PBP"/>
    <property type="match status" value="1"/>
</dbReference>
<organism evidence="2 3">
    <name type="scientific">Maioricimonas rarisocia</name>
    <dbReference type="NCBI Taxonomy" id="2528026"/>
    <lineage>
        <taxon>Bacteria</taxon>
        <taxon>Pseudomonadati</taxon>
        <taxon>Planctomycetota</taxon>
        <taxon>Planctomycetia</taxon>
        <taxon>Planctomycetales</taxon>
        <taxon>Planctomycetaceae</taxon>
        <taxon>Maioricimonas</taxon>
    </lineage>
</organism>
<feature type="domain" description="Fe/B12 periplasmic-binding" evidence="1">
    <location>
        <begin position="5"/>
        <end position="293"/>
    </location>
</feature>
<evidence type="ECO:0000313" key="3">
    <source>
        <dbReference type="Proteomes" id="UP000320496"/>
    </source>
</evidence>
<dbReference type="Gene3D" id="3.40.50.1980">
    <property type="entry name" value="Nitrogenase molybdenum iron protein domain"/>
    <property type="match status" value="2"/>
</dbReference>
<dbReference type="KEGG" id="mri:Mal4_26130"/>
<evidence type="ECO:0000259" key="1">
    <source>
        <dbReference type="PROSITE" id="PS50983"/>
    </source>
</evidence>
<dbReference type="Pfam" id="PF01497">
    <property type="entry name" value="Peripla_BP_2"/>
    <property type="match status" value="1"/>
</dbReference>
<dbReference type="OrthoDB" id="9787772at2"/>
<protein>
    <submittedName>
        <fullName evidence="2">Corrinoid ABC transporter substrate-binding protein</fullName>
    </submittedName>
</protein>
<sequence>MVAARIVSLIPSATEIVAALGCTDRMVGRSHECDVPSTVATLPICSEPRIDVNGTSREIDDRVKAALQDALSVYRVHTDVLQELQPSVILTQAQCDVCAVNLSDVQESVCELTGCDPAVVSLTPMQLSDVWDDIRRVAAALEIPERGEAVVAELQRRLNDLRTVTSAQPQRPRVACIEWIEPLMAAGNWIPELVEIAGGESLLSKAGEHSPWLEWDALVQSDPDRIVVVPCGYGIERTAGEMPTLESHPAWSQLRAVQSGDVYLIDGHHFFNRPGPRLVESAEILAEILHPEAARFGHEGTGWRRWG</sequence>
<proteinExistence type="predicted"/>
<dbReference type="PANTHER" id="PTHR42860">
    <property type="entry name" value="VITAMIN B12-BINDING PROTEIN"/>
    <property type="match status" value="1"/>
</dbReference>
<gene>
    <name evidence="2" type="ORF">Mal4_26130</name>
</gene>
<evidence type="ECO:0000313" key="2">
    <source>
        <dbReference type="EMBL" id="QDU38286.1"/>
    </source>
</evidence>
<dbReference type="Proteomes" id="UP000320496">
    <property type="component" value="Chromosome"/>
</dbReference>
<keyword evidence="3" id="KW-1185">Reference proteome</keyword>
<dbReference type="PANTHER" id="PTHR42860:SF1">
    <property type="entry name" value="VITAMIN B12-BINDING PROTEIN"/>
    <property type="match status" value="1"/>
</dbReference>
<name>A0A517Z720_9PLAN</name>
<dbReference type="InterPro" id="IPR002491">
    <property type="entry name" value="ABC_transptr_periplasmic_BD"/>
</dbReference>
<dbReference type="AlphaFoldDB" id="A0A517Z720"/>
<dbReference type="SUPFAM" id="SSF53807">
    <property type="entry name" value="Helical backbone' metal receptor"/>
    <property type="match status" value="1"/>
</dbReference>
<accession>A0A517Z720</accession>
<dbReference type="CDD" id="cd01144">
    <property type="entry name" value="BtuF"/>
    <property type="match status" value="1"/>
</dbReference>
<dbReference type="InterPro" id="IPR051030">
    <property type="entry name" value="Vitamin_B12-ABC_binding"/>
</dbReference>